<comment type="subcellular location">
    <subcellularLocation>
        <location evidence="1">Nucleus</location>
    </subcellularLocation>
</comment>
<dbReference type="PROSITE" id="PS50157">
    <property type="entry name" value="ZINC_FINGER_C2H2_2"/>
    <property type="match status" value="8"/>
</dbReference>
<evidence type="ECO:0000256" key="5">
    <source>
        <dbReference type="ARBA" id="ARBA00022771"/>
    </source>
</evidence>
<dbReference type="GO" id="GO:0000122">
    <property type="term" value="P:negative regulation of transcription by RNA polymerase II"/>
    <property type="evidence" value="ECO:0007669"/>
    <property type="project" value="UniProtKB-ARBA"/>
</dbReference>
<dbReference type="PANTHER" id="PTHR24394">
    <property type="entry name" value="ZINC FINGER PROTEIN"/>
    <property type="match status" value="1"/>
</dbReference>
<keyword evidence="6" id="KW-0862">Zinc</keyword>
<keyword evidence="15" id="KW-1185">Reference proteome</keyword>
<sequence>MSLVERKRVSKWELAGSQDQDVPEKSGAKVEELDAKGRGPGDRAEEKQEGKENPRIIQCGATEDFLRWPPLPQVKQEADDKLTEHWEAQWQEFLKATPSLCSTLEDPPACPPWSDSMAFLASFEGAATVRRWARGEWVTRLAPSSGREEDRASSPLNVAQVPGPLETTALNFSTAEWTLSDIWQKHLSRGSKLDGDRDAGLLGGWRSEENLLLRRSEQMTTVRQAKENVVQCPNQGDALKNLDRSERKQEPLRGIKSNRLSRCSGEKDSGNLTVAGTLQGLSKGESEDFSRVCPNRPAPEGVNTDVKIYNCTDCGKSFSRSSNLMSHQRTHAGDKPYKCSDCGKGFTRSSNLINHQRTHTGERPYTCLDCGESFSRSSQLISHRRIHTGEKPYQCAECRKSFSLRSLLIRHQKIHTGEKPYQCAECGKRFIESSELITHERTHTGEKPYKCGVCGISFCQSSNLLAHTRTHTGEKPYRCASCGKSFSRSSNLIVHERTHTGEKPYECSYCGKGFSQNSRLLSHKRIHTREAV</sequence>
<feature type="domain" description="C2H2-type" evidence="13">
    <location>
        <begin position="337"/>
        <end position="364"/>
    </location>
</feature>
<dbReference type="GO" id="GO:0005634">
    <property type="term" value="C:nucleus"/>
    <property type="evidence" value="ECO:0007669"/>
    <property type="project" value="UniProtKB-SubCell"/>
</dbReference>
<evidence type="ECO:0000256" key="10">
    <source>
        <dbReference type="ARBA" id="ARBA00023242"/>
    </source>
</evidence>
<keyword evidence="4" id="KW-0677">Repeat</keyword>
<name>A0AA35K0D1_9SAUR</name>
<evidence type="ECO:0000256" key="6">
    <source>
        <dbReference type="ARBA" id="ARBA00022833"/>
    </source>
</evidence>
<evidence type="ECO:0000259" key="13">
    <source>
        <dbReference type="PROSITE" id="PS50157"/>
    </source>
</evidence>
<dbReference type="GO" id="GO:0008270">
    <property type="term" value="F:zinc ion binding"/>
    <property type="evidence" value="ECO:0007669"/>
    <property type="project" value="UniProtKB-KW"/>
</dbReference>
<dbReference type="GO" id="GO:0003677">
    <property type="term" value="F:DNA binding"/>
    <property type="evidence" value="ECO:0007669"/>
    <property type="project" value="UniProtKB-KW"/>
</dbReference>
<feature type="compositionally biased region" description="Basic and acidic residues" evidence="12">
    <location>
        <begin position="1"/>
        <end position="11"/>
    </location>
</feature>
<dbReference type="FunFam" id="3.30.160.60:FF:000663">
    <property type="entry name" value="Zinc finger protein 45"/>
    <property type="match status" value="1"/>
</dbReference>
<proteinExistence type="inferred from homology"/>
<evidence type="ECO:0000256" key="8">
    <source>
        <dbReference type="ARBA" id="ARBA00023125"/>
    </source>
</evidence>
<dbReference type="Pfam" id="PF00096">
    <property type="entry name" value="zf-C2H2"/>
    <property type="match status" value="8"/>
</dbReference>
<evidence type="ECO:0000256" key="3">
    <source>
        <dbReference type="ARBA" id="ARBA00022723"/>
    </source>
</evidence>
<feature type="domain" description="C2H2-type" evidence="13">
    <location>
        <begin position="393"/>
        <end position="420"/>
    </location>
</feature>
<evidence type="ECO:0000256" key="9">
    <source>
        <dbReference type="ARBA" id="ARBA00023163"/>
    </source>
</evidence>
<dbReference type="FunFam" id="3.30.160.60:FF:000295">
    <property type="entry name" value="zinc finger protein 19"/>
    <property type="match status" value="1"/>
</dbReference>
<keyword evidence="3" id="KW-0479">Metal-binding</keyword>
<evidence type="ECO:0000256" key="2">
    <source>
        <dbReference type="ARBA" id="ARBA00006991"/>
    </source>
</evidence>
<dbReference type="Proteomes" id="UP001178461">
    <property type="component" value="Chromosome 2"/>
</dbReference>
<feature type="domain" description="C2H2-type" evidence="13">
    <location>
        <begin position="309"/>
        <end position="336"/>
    </location>
</feature>
<feature type="compositionally biased region" description="Basic and acidic residues" evidence="12">
    <location>
        <begin position="22"/>
        <end position="54"/>
    </location>
</feature>
<dbReference type="AlphaFoldDB" id="A0AA35K0D1"/>
<evidence type="ECO:0000256" key="12">
    <source>
        <dbReference type="SAM" id="MobiDB-lite"/>
    </source>
</evidence>
<dbReference type="GO" id="GO:0000981">
    <property type="term" value="F:DNA-binding transcription factor activity, RNA polymerase II-specific"/>
    <property type="evidence" value="ECO:0007669"/>
    <property type="project" value="TreeGrafter"/>
</dbReference>
<evidence type="ECO:0000256" key="7">
    <source>
        <dbReference type="ARBA" id="ARBA00023015"/>
    </source>
</evidence>
<keyword evidence="9" id="KW-0804">Transcription</keyword>
<dbReference type="PROSITE" id="PS00028">
    <property type="entry name" value="ZINC_FINGER_C2H2_1"/>
    <property type="match status" value="8"/>
</dbReference>
<dbReference type="FunFam" id="3.30.160.60:FF:000088">
    <property type="entry name" value="Zinc finger and SCAN domain containing 2"/>
    <property type="match status" value="1"/>
</dbReference>
<comment type="similarity">
    <text evidence="2">Belongs to the krueppel C2H2-type zinc-finger protein family.</text>
</comment>
<dbReference type="InterPro" id="IPR013087">
    <property type="entry name" value="Znf_C2H2_type"/>
</dbReference>
<dbReference type="SMART" id="SM00355">
    <property type="entry name" value="ZnF_C2H2"/>
    <property type="match status" value="8"/>
</dbReference>
<feature type="domain" description="C2H2-type" evidence="13">
    <location>
        <begin position="421"/>
        <end position="448"/>
    </location>
</feature>
<evidence type="ECO:0000313" key="14">
    <source>
        <dbReference type="EMBL" id="CAI5768419.1"/>
    </source>
</evidence>
<dbReference type="FunFam" id="3.30.160.60:FF:000953">
    <property type="entry name" value="Zinc finger protein 691"/>
    <property type="match status" value="2"/>
</dbReference>
<keyword evidence="5 11" id="KW-0863">Zinc-finger</keyword>
<dbReference type="SUPFAM" id="SSF57667">
    <property type="entry name" value="beta-beta-alpha zinc fingers"/>
    <property type="match status" value="4"/>
</dbReference>
<dbReference type="FunFam" id="3.30.160.60:FF:001772">
    <property type="entry name" value="Uncharacterized protein"/>
    <property type="match status" value="1"/>
</dbReference>
<protein>
    <submittedName>
        <fullName evidence="14">Finger 420-like</fullName>
    </submittedName>
</protein>
<dbReference type="EMBL" id="OX395127">
    <property type="protein sequence ID" value="CAI5768419.1"/>
    <property type="molecule type" value="Genomic_DNA"/>
</dbReference>
<dbReference type="Gene3D" id="3.30.160.60">
    <property type="entry name" value="Classic Zinc Finger"/>
    <property type="match status" value="8"/>
</dbReference>
<evidence type="ECO:0000313" key="15">
    <source>
        <dbReference type="Proteomes" id="UP001178461"/>
    </source>
</evidence>
<keyword evidence="7" id="KW-0805">Transcription regulation</keyword>
<feature type="domain" description="C2H2-type" evidence="13">
    <location>
        <begin position="505"/>
        <end position="532"/>
    </location>
</feature>
<dbReference type="InterPro" id="IPR036236">
    <property type="entry name" value="Znf_C2H2_sf"/>
</dbReference>
<keyword evidence="8" id="KW-0238">DNA-binding</keyword>
<dbReference type="PANTHER" id="PTHR24394:SF48">
    <property type="entry name" value="ZINC FINGER PROTEIN 771"/>
    <property type="match status" value="1"/>
</dbReference>
<feature type="domain" description="C2H2-type" evidence="13">
    <location>
        <begin position="365"/>
        <end position="392"/>
    </location>
</feature>
<organism evidence="14 15">
    <name type="scientific">Podarcis lilfordi</name>
    <name type="common">Lilford's wall lizard</name>
    <dbReference type="NCBI Taxonomy" id="74358"/>
    <lineage>
        <taxon>Eukaryota</taxon>
        <taxon>Metazoa</taxon>
        <taxon>Chordata</taxon>
        <taxon>Craniata</taxon>
        <taxon>Vertebrata</taxon>
        <taxon>Euteleostomi</taxon>
        <taxon>Lepidosauria</taxon>
        <taxon>Squamata</taxon>
        <taxon>Bifurcata</taxon>
        <taxon>Unidentata</taxon>
        <taxon>Episquamata</taxon>
        <taxon>Laterata</taxon>
        <taxon>Lacertibaenia</taxon>
        <taxon>Lacertidae</taxon>
        <taxon>Podarcis</taxon>
    </lineage>
</organism>
<dbReference type="FunFam" id="3.30.160.60:FF:002090">
    <property type="entry name" value="Zinc finger protein 473"/>
    <property type="match status" value="1"/>
</dbReference>
<dbReference type="FunFam" id="3.30.160.60:FF:002063">
    <property type="entry name" value="RB associated KRAB zinc finger"/>
    <property type="match status" value="1"/>
</dbReference>
<feature type="domain" description="C2H2-type" evidence="13">
    <location>
        <begin position="449"/>
        <end position="476"/>
    </location>
</feature>
<accession>A0AA35K0D1</accession>
<evidence type="ECO:0000256" key="11">
    <source>
        <dbReference type="PROSITE-ProRule" id="PRU00042"/>
    </source>
</evidence>
<dbReference type="GO" id="GO:0009891">
    <property type="term" value="P:positive regulation of biosynthetic process"/>
    <property type="evidence" value="ECO:0007669"/>
    <property type="project" value="UniProtKB-ARBA"/>
</dbReference>
<gene>
    <name evidence="14" type="ORF">PODLI_1B010564</name>
</gene>
<keyword evidence="10" id="KW-0539">Nucleus</keyword>
<feature type="domain" description="C2H2-type" evidence="13">
    <location>
        <begin position="477"/>
        <end position="504"/>
    </location>
</feature>
<evidence type="ECO:0000256" key="1">
    <source>
        <dbReference type="ARBA" id="ARBA00004123"/>
    </source>
</evidence>
<evidence type="ECO:0000256" key="4">
    <source>
        <dbReference type="ARBA" id="ARBA00022737"/>
    </source>
</evidence>
<feature type="region of interest" description="Disordered" evidence="12">
    <location>
        <begin position="1"/>
        <end position="55"/>
    </location>
</feature>
<reference evidence="14" key="1">
    <citation type="submission" date="2022-12" db="EMBL/GenBank/DDBJ databases">
        <authorList>
            <person name="Alioto T."/>
            <person name="Alioto T."/>
            <person name="Gomez Garrido J."/>
        </authorList>
    </citation>
    <scope>NUCLEOTIDE SEQUENCE</scope>
</reference>